<protein>
    <submittedName>
        <fullName evidence="5">Helix-turn-helix transcriptional regulator</fullName>
    </submittedName>
</protein>
<dbReference type="PROSITE" id="PS01124">
    <property type="entry name" value="HTH_ARAC_FAMILY_2"/>
    <property type="match status" value="1"/>
</dbReference>
<keyword evidence="2" id="KW-0238">DNA-binding</keyword>
<dbReference type="InterPro" id="IPR018060">
    <property type="entry name" value="HTH_AraC"/>
</dbReference>
<evidence type="ECO:0000313" key="6">
    <source>
        <dbReference type="Proteomes" id="UP000673394"/>
    </source>
</evidence>
<evidence type="ECO:0000256" key="2">
    <source>
        <dbReference type="ARBA" id="ARBA00023125"/>
    </source>
</evidence>
<dbReference type="Proteomes" id="UP000673394">
    <property type="component" value="Unassembled WGS sequence"/>
</dbReference>
<dbReference type="SMART" id="SM00342">
    <property type="entry name" value="HTH_ARAC"/>
    <property type="match status" value="1"/>
</dbReference>
<reference evidence="5 6" key="1">
    <citation type="submission" date="2021-04" db="EMBL/GenBank/DDBJ databases">
        <title>Paenibacillus sp. DLE-14 whole genome sequence.</title>
        <authorList>
            <person name="Ham Y.J."/>
        </authorList>
    </citation>
    <scope>NUCLEOTIDE SEQUENCE [LARGE SCALE GENOMIC DNA]</scope>
    <source>
        <strain evidence="5 6">DLE-14</strain>
    </source>
</reference>
<dbReference type="SUPFAM" id="SSF51215">
    <property type="entry name" value="Regulatory protein AraC"/>
    <property type="match status" value="1"/>
</dbReference>
<proteinExistence type="predicted"/>
<keyword evidence="3" id="KW-0804">Transcription</keyword>
<comment type="caution">
    <text evidence="5">The sequence shown here is derived from an EMBL/GenBank/DDBJ whole genome shotgun (WGS) entry which is preliminary data.</text>
</comment>
<evidence type="ECO:0000313" key="5">
    <source>
        <dbReference type="EMBL" id="MBP3966410.1"/>
    </source>
</evidence>
<dbReference type="PANTHER" id="PTHR43280:SF2">
    <property type="entry name" value="HTH-TYPE TRANSCRIPTIONAL REGULATOR EXSA"/>
    <property type="match status" value="1"/>
</dbReference>
<dbReference type="RefSeq" id="WP_210663550.1">
    <property type="nucleotide sequence ID" value="NZ_JAGKSP010000017.1"/>
</dbReference>
<dbReference type="Gene3D" id="2.60.120.280">
    <property type="entry name" value="Regulatory protein AraC"/>
    <property type="match status" value="1"/>
</dbReference>
<evidence type="ECO:0000256" key="3">
    <source>
        <dbReference type="ARBA" id="ARBA00023163"/>
    </source>
</evidence>
<keyword evidence="1" id="KW-0805">Transcription regulation</keyword>
<accession>A0ABS5CKM8</accession>
<feature type="domain" description="HTH araC/xylS-type" evidence="4">
    <location>
        <begin position="173"/>
        <end position="270"/>
    </location>
</feature>
<dbReference type="SUPFAM" id="SSF46689">
    <property type="entry name" value="Homeodomain-like"/>
    <property type="match status" value="2"/>
</dbReference>
<dbReference type="Gene3D" id="1.10.10.60">
    <property type="entry name" value="Homeodomain-like"/>
    <property type="match status" value="2"/>
</dbReference>
<dbReference type="EMBL" id="JAGKSP010000017">
    <property type="protein sequence ID" value="MBP3966410.1"/>
    <property type="molecule type" value="Genomic_DNA"/>
</dbReference>
<organism evidence="5 6">
    <name type="scientific">Paenibacillus lignilyticus</name>
    <dbReference type="NCBI Taxonomy" id="1172615"/>
    <lineage>
        <taxon>Bacteria</taxon>
        <taxon>Bacillati</taxon>
        <taxon>Bacillota</taxon>
        <taxon>Bacilli</taxon>
        <taxon>Bacillales</taxon>
        <taxon>Paenibacillaceae</taxon>
        <taxon>Paenibacillus</taxon>
    </lineage>
</organism>
<dbReference type="PANTHER" id="PTHR43280">
    <property type="entry name" value="ARAC-FAMILY TRANSCRIPTIONAL REGULATOR"/>
    <property type="match status" value="1"/>
</dbReference>
<name>A0ABS5CKM8_9BACL</name>
<gene>
    <name evidence="5" type="ORF">I8J30_27265</name>
</gene>
<keyword evidence="6" id="KW-1185">Reference proteome</keyword>
<evidence type="ECO:0000259" key="4">
    <source>
        <dbReference type="PROSITE" id="PS01124"/>
    </source>
</evidence>
<sequence length="278" mass="31911">MQREALGSYISNLHMHISEAAFFTCTSSWYHMDVLSDFNRLYYFLGEGGHVRIGDEELYPKRGQLVVLPAGTMLSVRTLEDRVFSKFFCHFNAKAGGQELFQLLEAPSCVDVPDQEATSKRFGELVRHYRETGLTSMLRAKLLLQELLCEFLEQGDEVRLRQSEAGGSLDKVSQVLAYLEHHLADDVRLDQLAELVHFHPNYFISVFKSVTGCSPIQYLNQRRMEKAKQWMQSTDMSVSEAAERTGSSLYQFSKMFKQHTGVSPSDYRKVLREQSQQQ</sequence>
<dbReference type="InterPro" id="IPR037923">
    <property type="entry name" value="HTH-like"/>
</dbReference>
<dbReference type="Pfam" id="PF12833">
    <property type="entry name" value="HTH_18"/>
    <property type="match status" value="1"/>
</dbReference>
<evidence type="ECO:0000256" key="1">
    <source>
        <dbReference type="ARBA" id="ARBA00023015"/>
    </source>
</evidence>
<dbReference type="InterPro" id="IPR009057">
    <property type="entry name" value="Homeodomain-like_sf"/>
</dbReference>